<comment type="caution">
    <text evidence="3">The sequence shown here is derived from an EMBL/GenBank/DDBJ whole genome shotgun (WGS) entry which is preliminary data.</text>
</comment>
<dbReference type="Gene3D" id="1.10.510.10">
    <property type="entry name" value="Transferase(Phosphotransferase) domain 1"/>
    <property type="match status" value="1"/>
</dbReference>
<dbReference type="PROSITE" id="PS50011">
    <property type="entry name" value="PROTEIN_KINASE_DOM"/>
    <property type="match status" value="1"/>
</dbReference>
<dbReference type="AlphaFoldDB" id="A0AAW0VRJ8"/>
<dbReference type="GO" id="GO:0005524">
    <property type="term" value="F:ATP binding"/>
    <property type="evidence" value="ECO:0007669"/>
    <property type="project" value="InterPro"/>
</dbReference>
<sequence length="294" mass="33607">MAKGFKHSGRKAIGHLKQLCRDTGTKILTVSNVKTLKKGAKTTLLGEGCAGRCWRVLSAKHDLVIKKFIGTDPYGDLLKETKSLVRVKDIKGTQFLVGVEIQDCLLLTTYDGLPLYEYYNQDLLNQDNILDIVESLCQTVKQLDSHGLSHNDIKSDNICVKDTKHGPKTSLIDFGNVTEKNMILYRQPLTKKQRKYLDWVAPEVRESKPATSTSDAYSIAKLFQEQRDALEMTLPKPMEKWILECQKKNPVERPGVQDLIDLIQTEKRKRKADMTRDDEDDQPSKKRTRHEDEY</sequence>
<feature type="region of interest" description="Disordered" evidence="1">
    <location>
        <begin position="254"/>
        <end position="294"/>
    </location>
</feature>
<proteinExistence type="predicted"/>
<feature type="domain" description="Protein kinase" evidence="2">
    <location>
        <begin position="39"/>
        <end position="294"/>
    </location>
</feature>
<name>A0AAW0VRJ8_CHEQU</name>
<organism evidence="3 4">
    <name type="scientific">Cherax quadricarinatus</name>
    <name type="common">Australian red claw crayfish</name>
    <dbReference type="NCBI Taxonomy" id="27406"/>
    <lineage>
        <taxon>Eukaryota</taxon>
        <taxon>Metazoa</taxon>
        <taxon>Ecdysozoa</taxon>
        <taxon>Arthropoda</taxon>
        <taxon>Crustacea</taxon>
        <taxon>Multicrustacea</taxon>
        <taxon>Malacostraca</taxon>
        <taxon>Eumalacostraca</taxon>
        <taxon>Eucarida</taxon>
        <taxon>Decapoda</taxon>
        <taxon>Pleocyemata</taxon>
        <taxon>Astacidea</taxon>
        <taxon>Parastacoidea</taxon>
        <taxon>Parastacidae</taxon>
        <taxon>Cherax</taxon>
    </lineage>
</organism>
<dbReference type="Pfam" id="PF00069">
    <property type="entry name" value="Pkinase"/>
    <property type="match status" value="1"/>
</dbReference>
<dbReference type="SUPFAM" id="SSF56112">
    <property type="entry name" value="Protein kinase-like (PK-like)"/>
    <property type="match status" value="1"/>
</dbReference>
<evidence type="ECO:0000256" key="1">
    <source>
        <dbReference type="SAM" id="MobiDB-lite"/>
    </source>
</evidence>
<reference evidence="3 4" key="1">
    <citation type="journal article" date="2024" name="BMC Genomics">
        <title>Genome assembly of redclaw crayfish (Cherax quadricarinatus) provides insights into its immune adaptation and hypoxia tolerance.</title>
        <authorList>
            <person name="Liu Z."/>
            <person name="Zheng J."/>
            <person name="Li H."/>
            <person name="Fang K."/>
            <person name="Wang S."/>
            <person name="He J."/>
            <person name="Zhou D."/>
            <person name="Weng S."/>
            <person name="Chi M."/>
            <person name="Gu Z."/>
            <person name="He J."/>
            <person name="Li F."/>
            <person name="Wang M."/>
        </authorList>
    </citation>
    <scope>NUCLEOTIDE SEQUENCE [LARGE SCALE GENOMIC DNA]</scope>
    <source>
        <strain evidence="3">ZL_2023a</strain>
    </source>
</reference>
<dbReference type="GO" id="GO:0004672">
    <property type="term" value="F:protein kinase activity"/>
    <property type="evidence" value="ECO:0007669"/>
    <property type="project" value="InterPro"/>
</dbReference>
<keyword evidence="4" id="KW-1185">Reference proteome</keyword>
<protein>
    <recommendedName>
        <fullName evidence="2">Protein kinase domain-containing protein</fullName>
    </recommendedName>
</protein>
<dbReference type="InterPro" id="IPR000719">
    <property type="entry name" value="Prot_kinase_dom"/>
</dbReference>
<evidence type="ECO:0000313" key="3">
    <source>
        <dbReference type="EMBL" id="KAK8719712.1"/>
    </source>
</evidence>
<dbReference type="InterPro" id="IPR011009">
    <property type="entry name" value="Kinase-like_dom_sf"/>
</dbReference>
<evidence type="ECO:0000313" key="4">
    <source>
        <dbReference type="Proteomes" id="UP001445076"/>
    </source>
</evidence>
<gene>
    <name evidence="3" type="ORF">OTU49_013841</name>
</gene>
<accession>A0AAW0VRJ8</accession>
<dbReference type="Proteomes" id="UP001445076">
    <property type="component" value="Unassembled WGS sequence"/>
</dbReference>
<dbReference type="EMBL" id="JARKIK010001491">
    <property type="protein sequence ID" value="KAK8719712.1"/>
    <property type="molecule type" value="Genomic_DNA"/>
</dbReference>
<dbReference type="InterPro" id="IPR008271">
    <property type="entry name" value="Ser/Thr_kinase_AS"/>
</dbReference>
<dbReference type="PROSITE" id="PS00108">
    <property type="entry name" value="PROTEIN_KINASE_ST"/>
    <property type="match status" value="1"/>
</dbReference>
<dbReference type="SMART" id="SM00220">
    <property type="entry name" value="S_TKc"/>
    <property type="match status" value="1"/>
</dbReference>
<evidence type="ECO:0000259" key="2">
    <source>
        <dbReference type="PROSITE" id="PS50011"/>
    </source>
</evidence>